<proteinExistence type="predicted"/>
<evidence type="ECO:0000313" key="3">
    <source>
        <dbReference type="WBParaSite" id="maker-unitig_34227-snap-gene-0.2-mRNA-1"/>
    </source>
</evidence>
<dbReference type="WBParaSite" id="maker-unitig_34227-snap-gene-0.2-mRNA-1">
    <property type="protein sequence ID" value="maker-unitig_34227-snap-gene-0.2-mRNA-1"/>
    <property type="gene ID" value="maker-unitig_34227-snap-gene-0.2"/>
</dbReference>
<sequence length="260" mass="27167">RLRRRVDAAATARQRATATVAAGGGGKKRRLCRGGLPAPGRAPERAAAVCQTRPTCWRHRRSPLTEATSEAGDAPAGDETPKSPIDPQHQKSKASDGGRTERGGAGASSGAGQGAPPTVGWRGRFAVELAACGRRSSKTASTRQQRPTAAVRAAAGSQDTAVHRRRPSGGCWPFKFRQKKSVALGGSSGCWPRPAPPQPLATAEADDDLRARPPETRRQPGCPAGRLEVEARTQAPVRAGVASPRMGGQGLSDEEKKALD</sequence>
<name>A0A1I8FGU5_9PLAT</name>
<dbReference type="Proteomes" id="UP000095280">
    <property type="component" value="Unplaced"/>
</dbReference>
<evidence type="ECO:0000256" key="1">
    <source>
        <dbReference type="SAM" id="MobiDB-lite"/>
    </source>
</evidence>
<feature type="compositionally biased region" description="Basic and acidic residues" evidence="1">
    <location>
        <begin position="208"/>
        <end position="218"/>
    </location>
</feature>
<feature type="region of interest" description="Disordered" evidence="1">
    <location>
        <begin position="1"/>
        <end position="260"/>
    </location>
</feature>
<feature type="compositionally biased region" description="Low complexity" evidence="1">
    <location>
        <begin position="33"/>
        <end position="48"/>
    </location>
</feature>
<protein>
    <submittedName>
        <fullName evidence="3">Homeobox domain-containing protein</fullName>
    </submittedName>
</protein>
<evidence type="ECO:0000313" key="2">
    <source>
        <dbReference type="Proteomes" id="UP000095280"/>
    </source>
</evidence>
<keyword evidence="2" id="KW-1185">Reference proteome</keyword>
<accession>A0A1I8FGU5</accession>
<feature type="compositionally biased region" description="Low complexity" evidence="1">
    <location>
        <begin position="8"/>
        <end position="21"/>
    </location>
</feature>
<reference evidence="3" key="1">
    <citation type="submission" date="2016-11" db="UniProtKB">
        <authorList>
            <consortium name="WormBaseParasite"/>
        </authorList>
    </citation>
    <scope>IDENTIFICATION</scope>
</reference>
<feature type="compositionally biased region" description="Gly residues" evidence="1">
    <location>
        <begin position="103"/>
        <end position="113"/>
    </location>
</feature>
<dbReference type="AlphaFoldDB" id="A0A1I8FGU5"/>
<organism evidence="2 3">
    <name type="scientific">Macrostomum lignano</name>
    <dbReference type="NCBI Taxonomy" id="282301"/>
    <lineage>
        <taxon>Eukaryota</taxon>
        <taxon>Metazoa</taxon>
        <taxon>Spiralia</taxon>
        <taxon>Lophotrochozoa</taxon>
        <taxon>Platyhelminthes</taxon>
        <taxon>Rhabditophora</taxon>
        <taxon>Macrostomorpha</taxon>
        <taxon>Macrostomida</taxon>
        <taxon>Macrostomidae</taxon>
        <taxon>Macrostomum</taxon>
    </lineage>
</organism>
<feature type="compositionally biased region" description="Basic and acidic residues" evidence="1">
    <location>
        <begin position="93"/>
        <end position="102"/>
    </location>
</feature>
<feature type="compositionally biased region" description="Polar residues" evidence="1">
    <location>
        <begin position="138"/>
        <end position="147"/>
    </location>
</feature>